<evidence type="ECO:0000313" key="2">
    <source>
        <dbReference type="Proteomes" id="UP001567538"/>
    </source>
</evidence>
<reference evidence="1 2" key="1">
    <citation type="submission" date="2024-06" db="EMBL/GenBank/DDBJ databases">
        <title>A chromosome level genome sequence of Diviner's sage (Salvia divinorum).</title>
        <authorList>
            <person name="Ford S.A."/>
            <person name="Ro D.-K."/>
            <person name="Ness R.W."/>
            <person name="Phillips M.A."/>
        </authorList>
    </citation>
    <scope>NUCLEOTIDE SEQUENCE [LARGE SCALE GENOMIC DNA]</scope>
    <source>
        <strain evidence="1">SAF-2024a</strain>
        <tissue evidence="1">Leaf</tissue>
    </source>
</reference>
<dbReference type="EMBL" id="JBEAFC010000003">
    <property type="protein sequence ID" value="KAL1563956.1"/>
    <property type="molecule type" value="Genomic_DNA"/>
</dbReference>
<comment type="caution">
    <text evidence="1">The sequence shown here is derived from an EMBL/GenBank/DDBJ whole genome shotgun (WGS) entry which is preliminary data.</text>
</comment>
<protein>
    <submittedName>
        <fullName evidence="1">Uncharacterized protein</fullName>
    </submittedName>
</protein>
<name>A0ABD1I5E8_SALDI</name>
<sequence>MLRATWQQEAPHTHINPTICKNSLNSRPANPLNSTLPFVSKFFERIKQRHREYLQETSKRKNLVPTPLFLKLPVARRIQSPLFRSRFPDWCFDHVGCILWSQAKIFSLVINVAIDHSYHL</sequence>
<organism evidence="1 2">
    <name type="scientific">Salvia divinorum</name>
    <name type="common">Maria pastora</name>
    <name type="synonym">Diviner's sage</name>
    <dbReference type="NCBI Taxonomy" id="28513"/>
    <lineage>
        <taxon>Eukaryota</taxon>
        <taxon>Viridiplantae</taxon>
        <taxon>Streptophyta</taxon>
        <taxon>Embryophyta</taxon>
        <taxon>Tracheophyta</taxon>
        <taxon>Spermatophyta</taxon>
        <taxon>Magnoliopsida</taxon>
        <taxon>eudicotyledons</taxon>
        <taxon>Gunneridae</taxon>
        <taxon>Pentapetalae</taxon>
        <taxon>asterids</taxon>
        <taxon>lamiids</taxon>
        <taxon>Lamiales</taxon>
        <taxon>Lamiaceae</taxon>
        <taxon>Nepetoideae</taxon>
        <taxon>Mentheae</taxon>
        <taxon>Salviinae</taxon>
        <taxon>Salvia</taxon>
        <taxon>Salvia subgen. Calosphace</taxon>
    </lineage>
</organism>
<evidence type="ECO:0000313" key="1">
    <source>
        <dbReference type="EMBL" id="KAL1563956.1"/>
    </source>
</evidence>
<gene>
    <name evidence="1" type="ORF">AAHA92_06373</name>
</gene>
<dbReference type="Proteomes" id="UP001567538">
    <property type="component" value="Unassembled WGS sequence"/>
</dbReference>
<dbReference type="AlphaFoldDB" id="A0ABD1I5E8"/>
<keyword evidence="2" id="KW-1185">Reference proteome</keyword>
<proteinExistence type="predicted"/>
<accession>A0ABD1I5E8</accession>